<comment type="caution">
    <text evidence="1">The sequence shown here is derived from an EMBL/GenBank/DDBJ whole genome shotgun (WGS) entry which is preliminary data.</text>
</comment>
<sequence length="169" mass="19345">MKDLFLTPRGDLAIRNISNDTKRLEINFITSKSNALRLNFYIEDTFQYKPSANSLSINFSINKPEYNKEIEMISGDAYMEQAIKIRLSTALGSLEGNRDIGSKLELVMHEFIDVQATHINLEKLIKEAIYDLIPNAQIYVQKPKTKYTDYSTSLTVVIVDGDKKYNINI</sequence>
<dbReference type="Proteomes" id="UP000776700">
    <property type="component" value="Unassembled WGS sequence"/>
</dbReference>
<evidence type="ECO:0000313" key="1">
    <source>
        <dbReference type="EMBL" id="HJG96378.1"/>
    </source>
</evidence>
<dbReference type="Gene3D" id="3.10.450.40">
    <property type="match status" value="1"/>
</dbReference>
<organism evidence="1 2">
    <name type="scientific">Romboutsia timonensis</name>
    <dbReference type="NCBI Taxonomy" id="1776391"/>
    <lineage>
        <taxon>Bacteria</taxon>
        <taxon>Bacillati</taxon>
        <taxon>Bacillota</taxon>
        <taxon>Clostridia</taxon>
        <taxon>Peptostreptococcales</taxon>
        <taxon>Peptostreptococcaceae</taxon>
        <taxon>Romboutsia</taxon>
    </lineage>
</organism>
<dbReference type="AlphaFoldDB" id="A0A921MZW8"/>
<evidence type="ECO:0000313" key="2">
    <source>
        <dbReference type="Proteomes" id="UP000776700"/>
    </source>
</evidence>
<name>A0A921MZW8_9FIRM</name>
<dbReference type="SUPFAM" id="SSF160719">
    <property type="entry name" value="gpW/gp25-like"/>
    <property type="match status" value="1"/>
</dbReference>
<protein>
    <submittedName>
        <fullName evidence="1">Uncharacterized protein</fullName>
    </submittedName>
</protein>
<dbReference type="EMBL" id="DYUB01000155">
    <property type="protein sequence ID" value="HJG96378.1"/>
    <property type="molecule type" value="Genomic_DNA"/>
</dbReference>
<reference evidence="1" key="2">
    <citation type="submission" date="2021-09" db="EMBL/GenBank/DDBJ databases">
        <authorList>
            <person name="Gilroy R."/>
        </authorList>
    </citation>
    <scope>NUCLEOTIDE SEQUENCE</scope>
    <source>
        <strain evidence="1">1277</strain>
    </source>
</reference>
<reference evidence="1" key="1">
    <citation type="journal article" date="2021" name="PeerJ">
        <title>Extensive microbial diversity within the chicken gut microbiome revealed by metagenomics and culture.</title>
        <authorList>
            <person name="Gilroy R."/>
            <person name="Ravi A."/>
            <person name="Getino M."/>
            <person name="Pursley I."/>
            <person name="Horton D.L."/>
            <person name="Alikhan N.F."/>
            <person name="Baker D."/>
            <person name="Gharbi K."/>
            <person name="Hall N."/>
            <person name="Watson M."/>
            <person name="Adriaenssens E.M."/>
            <person name="Foster-Nyarko E."/>
            <person name="Jarju S."/>
            <person name="Secka A."/>
            <person name="Antonio M."/>
            <person name="Oren A."/>
            <person name="Chaudhuri R.R."/>
            <person name="La Ragione R."/>
            <person name="Hildebrand F."/>
            <person name="Pallen M.J."/>
        </authorList>
    </citation>
    <scope>NUCLEOTIDE SEQUENCE</scope>
    <source>
        <strain evidence="1">1277</strain>
    </source>
</reference>
<proteinExistence type="predicted"/>
<accession>A0A921MZW8</accession>
<gene>
    <name evidence="1" type="ORF">K8V90_04660</name>
</gene>